<dbReference type="EMBL" id="JAESDN010000002">
    <property type="protein sequence ID" value="KAG7055264.1"/>
    <property type="molecule type" value="Genomic_DNA"/>
</dbReference>
<keyword evidence="3" id="KW-1185">Reference proteome</keyword>
<name>A0A9P7RGP7_9PEZI</name>
<dbReference type="Proteomes" id="UP000699042">
    <property type="component" value="Unassembled WGS sequence"/>
</dbReference>
<gene>
    <name evidence="2" type="ORF">JMJ77_007728</name>
</gene>
<reference evidence="2" key="1">
    <citation type="submission" date="2021-05" db="EMBL/GenBank/DDBJ databases">
        <title>Comparative genomics of three Colletotrichum scovillei strains and genetic complementation revealed genes involved fungal growth and virulence on chili pepper.</title>
        <authorList>
            <person name="Hsieh D.-K."/>
            <person name="Chuang S.-C."/>
            <person name="Chen C.-Y."/>
            <person name="Chao Y.-T."/>
            <person name="Lu M.-Y.J."/>
            <person name="Lee M.-H."/>
            <person name="Shih M.-C."/>
        </authorList>
    </citation>
    <scope>NUCLEOTIDE SEQUENCE</scope>
    <source>
        <strain evidence="2">Coll-153</strain>
    </source>
</reference>
<feature type="compositionally biased region" description="Basic and acidic residues" evidence="1">
    <location>
        <begin position="1"/>
        <end position="16"/>
    </location>
</feature>
<dbReference type="AlphaFoldDB" id="A0A9P7RGP7"/>
<sequence length="58" mass="6871">MNWIREEEKKEPKEVEPNLGTPRNGTHVTPTPRGIQEKVKREEEREGGRRSCYARHSR</sequence>
<evidence type="ECO:0000256" key="1">
    <source>
        <dbReference type="SAM" id="MobiDB-lite"/>
    </source>
</evidence>
<feature type="compositionally biased region" description="Basic and acidic residues" evidence="1">
    <location>
        <begin position="35"/>
        <end position="49"/>
    </location>
</feature>
<comment type="caution">
    <text evidence="2">The sequence shown here is derived from an EMBL/GenBank/DDBJ whole genome shotgun (WGS) entry which is preliminary data.</text>
</comment>
<evidence type="ECO:0000313" key="2">
    <source>
        <dbReference type="EMBL" id="KAG7055264.1"/>
    </source>
</evidence>
<accession>A0A9P7RGP7</accession>
<feature type="region of interest" description="Disordered" evidence="1">
    <location>
        <begin position="1"/>
        <end position="58"/>
    </location>
</feature>
<proteinExistence type="predicted"/>
<organism evidence="2 3">
    <name type="scientific">Colletotrichum scovillei</name>
    <dbReference type="NCBI Taxonomy" id="1209932"/>
    <lineage>
        <taxon>Eukaryota</taxon>
        <taxon>Fungi</taxon>
        <taxon>Dikarya</taxon>
        <taxon>Ascomycota</taxon>
        <taxon>Pezizomycotina</taxon>
        <taxon>Sordariomycetes</taxon>
        <taxon>Hypocreomycetidae</taxon>
        <taxon>Glomerellales</taxon>
        <taxon>Glomerellaceae</taxon>
        <taxon>Colletotrichum</taxon>
        <taxon>Colletotrichum acutatum species complex</taxon>
    </lineage>
</organism>
<evidence type="ECO:0000313" key="3">
    <source>
        <dbReference type="Proteomes" id="UP000699042"/>
    </source>
</evidence>
<protein>
    <submittedName>
        <fullName evidence="2">Uncharacterized protein</fullName>
    </submittedName>
</protein>